<keyword evidence="3" id="KW-1185">Reference proteome</keyword>
<dbReference type="EMBL" id="JBBKXZ010000002">
    <property type="protein sequence ID" value="MFD3394631.1"/>
    <property type="molecule type" value="Genomic_DNA"/>
</dbReference>
<keyword evidence="1" id="KW-1133">Transmembrane helix</keyword>
<evidence type="ECO:0000313" key="2">
    <source>
        <dbReference type="EMBL" id="MFD3394631.1"/>
    </source>
</evidence>
<protein>
    <submittedName>
        <fullName evidence="2">Uncharacterized protein</fullName>
    </submittedName>
</protein>
<name>A0ABW6DCS8_9BACT</name>
<keyword evidence="1" id="KW-0812">Transmembrane</keyword>
<dbReference type="Proteomes" id="UP001598138">
    <property type="component" value="Unassembled WGS sequence"/>
</dbReference>
<evidence type="ECO:0000313" key="3">
    <source>
        <dbReference type="Proteomes" id="UP001598138"/>
    </source>
</evidence>
<proteinExistence type="predicted"/>
<sequence length="78" mass="8464">MAGVTDFAPAWLMWIVALSLGLGTMVANRGIKNLQGGTVKNIVMAWILTLPVTVILSATLFVFSRWITGYGVSIRLIK</sequence>
<comment type="caution">
    <text evidence="2">The sequence shown here is derived from an EMBL/GenBank/DDBJ whole genome shotgun (WGS) entry which is preliminary data.</text>
</comment>
<keyword evidence="1" id="KW-0472">Membrane</keyword>
<accession>A0ABW6DCS8</accession>
<organism evidence="2 3">
    <name type="scientific">Aquirufa avitistagni</name>
    <dbReference type="NCBI Taxonomy" id="3104728"/>
    <lineage>
        <taxon>Bacteria</taxon>
        <taxon>Pseudomonadati</taxon>
        <taxon>Bacteroidota</taxon>
        <taxon>Cytophagia</taxon>
        <taxon>Cytophagales</taxon>
        <taxon>Flectobacillaceae</taxon>
        <taxon>Aquirufa</taxon>
    </lineage>
</organism>
<gene>
    <name evidence="2" type="ORF">U0R10_08360</name>
</gene>
<feature type="transmembrane region" description="Helical" evidence="1">
    <location>
        <begin position="43"/>
        <end position="63"/>
    </location>
</feature>
<feature type="transmembrane region" description="Helical" evidence="1">
    <location>
        <begin position="12"/>
        <end position="31"/>
    </location>
</feature>
<reference evidence="2 3" key="1">
    <citation type="submission" date="2024-03" db="EMBL/GenBank/DDBJ databases">
        <title>Aquirufa genome sequencing.</title>
        <authorList>
            <person name="Pitt A."/>
            <person name="Hahn M.W."/>
        </authorList>
    </citation>
    <scope>NUCLEOTIDE SEQUENCE [LARGE SCALE GENOMIC DNA]</scope>
    <source>
        <strain evidence="2 3">OSTEICH-129V</strain>
    </source>
</reference>
<evidence type="ECO:0000256" key="1">
    <source>
        <dbReference type="SAM" id="Phobius"/>
    </source>
</evidence>
<dbReference type="RefSeq" id="WP_377983507.1">
    <property type="nucleotide sequence ID" value="NZ_JBBKXZ010000002.1"/>
</dbReference>